<dbReference type="Gene3D" id="3.30.1460.10">
    <property type="match status" value="1"/>
</dbReference>
<evidence type="ECO:0008006" key="3">
    <source>
        <dbReference type="Google" id="ProtNLM"/>
    </source>
</evidence>
<reference evidence="1 2" key="1">
    <citation type="submission" date="2019-10" db="EMBL/GenBank/DDBJ databases">
        <title>Actinomadura rubteroloni sp. nov. and Actinomadura macrotermitis sp. nov., isolated from the gut of fungus growing-termite Macrotermes natalensis.</title>
        <authorList>
            <person name="Benndorf R."/>
            <person name="Martin K."/>
            <person name="Kuefner M."/>
            <person name="De Beer W."/>
            <person name="Kaster A.-K."/>
            <person name="Vollmers J."/>
            <person name="Poulsen M."/>
            <person name="Beemelmanns C."/>
        </authorList>
    </citation>
    <scope>NUCLEOTIDE SEQUENCE [LARGE SCALE GENOMIC DNA]</scope>
    <source>
        <strain evidence="1 2">RB68</strain>
    </source>
</reference>
<evidence type="ECO:0000313" key="1">
    <source>
        <dbReference type="EMBL" id="MQY04379.1"/>
    </source>
</evidence>
<name>A0A7K0BT79_9ACTN</name>
<dbReference type="Proteomes" id="UP000487268">
    <property type="component" value="Unassembled WGS sequence"/>
</dbReference>
<dbReference type="RefSeq" id="WP_153532630.1">
    <property type="nucleotide sequence ID" value="NZ_WEGH01000002.1"/>
</dbReference>
<proteinExistence type="predicted"/>
<keyword evidence="2" id="KW-1185">Reference proteome</keyword>
<gene>
    <name evidence="1" type="ORF">ACRB68_24320</name>
</gene>
<dbReference type="AlphaFoldDB" id="A0A7K0BT79"/>
<dbReference type="InterPro" id="IPR019660">
    <property type="entry name" value="Put_sensory_transdc_reg_YbjN"/>
</dbReference>
<dbReference type="Pfam" id="PF10722">
    <property type="entry name" value="YbjN"/>
    <property type="match status" value="1"/>
</dbReference>
<organism evidence="1 2">
    <name type="scientific">Actinomadura macrotermitis</name>
    <dbReference type="NCBI Taxonomy" id="2585200"/>
    <lineage>
        <taxon>Bacteria</taxon>
        <taxon>Bacillati</taxon>
        <taxon>Actinomycetota</taxon>
        <taxon>Actinomycetes</taxon>
        <taxon>Streptosporangiales</taxon>
        <taxon>Thermomonosporaceae</taxon>
        <taxon>Actinomadura</taxon>
    </lineage>
</organism>
<protein>
    <recommendedName>
        <fullName evidence="3">YbjN domain-containing protein</fullName>
    </recommendedName>
</protein>
<accession>A0A7K0BT79</accession>
<sequence>MTDYAQVIEDTLKAAELEYDKPRPGAFFVKLPGQHKLATMTWLIIGDHSLSIEAFFCRKPDENHEAFYRFLLEKNGRMYGVAFALDDVGDVHLVGKVPLAAISADEIDRLLGCVLTYSDENFDKALERGFKTSIQKEWDWRVKRGESLANLQAFASFADPANR</sequence>
<evidence type="ECO:0000313" key="2">
    <source>
        <dbReference type="Proteomes" id="UP000487268"/>
    </source>
</evidence>
<dbReference type="EMBL" id="WEGH01000002">
    <property type="protein sequence ID" value="MQY04379.1"/>
    <property type="molecule type" value="Genomic_DNA"/>
</dbReference>
<dbReference type="SUPFAM" id="SSF69635">
    <property type="entry name" value="Type III secretory system chaperone-like"/>
    <property type="match status" value="1"/>
</dbReference>
<comment type="caution">
    <text evidence="1">The sequence shown here is derived from an EMBL/GenBank/DDBJ whole genome shotgun (WGS) entry which is preliminary data.</text>
</comment>
<dbReference type="OrthoDB" id="3212317at2"/>